<evidence type="ECO:0000313" key="1">
    <source>
        <dbReference type="EMBL" id="SNB84263.1"/>
    </source>
</evidence>
<dbReference type="InterPro" id="IPR036388">
    <property type="entry name" value="WH-like_DNA-bd_sf"/>
</dbReference>
<gene>
    <name evidence="1" type="ORF">SAMN06265338_13417</name>
</gene>
<dbReference type="AlphaFoldDB" id="A0A212SFM1"/>
<name>A0A212SFM1_RHOAC</name>
<dbReference type="SUPFAM" id="SSF48295">
    <property type="entry name" value="TrpR-like"/>
    <property type="match status" value="1"/>
</dbReference>
<accession>A0A212SFM1</accession>
<sequence>MWIDLRGNPVEGRCSHGVMKLFAPIGRFTPARKMALVGAVKAGHAALADVLRFYRISEDEWLAWTRDATGGRDLMRVTRRSPRALARVA</sequence>
<evidence type="ECO:0000313" key="2">
    <source>
        <dbReference type="Proteomes" id="UP000198418"/>
    </source>
</evidence>
<evidence type="ECO:0008006" key="3">
    <source>
        <dbReference type="Google" id="ProtNLM"/>
    </source>
</evidence>
<dbReference type="Gene3D" id="1.10.10.10">
    <property type="entry name" value="Winged helix-like DNA-binding domain superfamily/Winged helix DNA-binding domain"/>
    <property type="match status" value="1"/>
</dbReference>
<dbReference type="EMBL" id="FYDG01000034">
    <property type="protein sequence ID" value="SNB84263.1"/>
    <property type="molecule type" value="Genomic_DNA"/>
</dbReference>
<dbReference type="Pfam" id="PF06627">
    <property type="entry name" value="DUF1153"/>
    <property type="match status" value="1"/>
</dbReference>
<protein>
    <recommendedName>
        <fullName evidence="3">DUF1153 domain-containing protein</fullName>
    </recommendedName>
</protein>
<dbReference type="Proteomes" id="UP000198418">
    <property type="component" value="Unassembled WGS sequence"/>
</dbReference>
<dbReference type="GO" id="GO:0043565">
    <property type="term" value="F:sequence-specific DNA binding"/>
    <property type="evidence" value="ECO:0007669"/>
    <property type="project" value="InterPro"/>
</dbReference>
<dbReference type="InterPro" id="IPR009534">
    <property type="entry name" value="DUF1153"/>
</dbReference>
<dbReference type="RefSeq" id="WP_158255285.1">
    <property type="nucleotide sequence ID" value="NZ_FYDG01000034.1"/>
</dbReference>
<dbReference type="OrthoDB" id="8462681at2"/>
<proteinExistence type="predicted"/>
<keyword evidence="2" id="KW-1185">Reference proteome</keyword>
<organism evidence="1 2">
    <name type="scientific">Rhodoblastus acidophilus</name>
    <name type="common">Rhodopseudomonas acidophila</name>
    <dbReference type="NCBI Taxonomy" id="1074"/>
    <lineage>
        <taxon>Bacteria</taxon>
        <taxon>Pseudomonadati</taxon>
        <taxon>Pseudomonadota</taxon>
        <taxon>Alphaproteobacteria</taxon>
        <taxon>Hyphomicrobiales</taxon>
        <taxon>Rhodoblastaceae</taxon>
        <taxon>Rhodoblastus</taxon>
    </lineage>
</organism>
<dbReference type="InterPro" id="IPR010921">
    <property type="entry name" value="Trp_repressor/repl_initiator"/>
</dbReference>
<reference evidence="2" key="1">
    <citation type="submission" date="2017-06" db="EMBL/GenBank/DDBJ databases">
        <authorList>
            <person name="Varghese N."/>
            <person name="Submissions S."/>
        </authorList>
    </citation>
    <scope>NUCLEOTIDE SEQUENCE [LARGE SCALE GENOMIC DNA]</scope>
    <source>
        <strain evidence="2">DSM 137</strain>
    </source>
</reference>